<feature type="compositionally biased region" description="Acidic residues" evidence="1">
    <location>
        <begin position="204"/>
        <end position="223"/>
    </location>
</feature>
<dbReference type="AlphaFoldDB" id="A0A200PNY4"/>
<keyword evidence="3" id="KW-1185">Reference proteome</keyword>
<reference evidence="2 3" key="1">
    <citation type="journal article" date="2017" name="Mol. Plant">
        <title>The Genome of Medicinal Plant Macleaya cordata Provides New Insights into Benzylisoquinoline Alkaloids Metabolism.</title>
        <authorList>
            <person name="Liu X."/>
            <person name="Liu Y."/>
            <person name="Huang P."/>
            <person name="Ma Y."/>
            <person name="Qing Z."/>
            <person name="Tang Q."/>
            <person name="Cao H."/>
            <person name="Cheng P."/>
            <person name="Zheng Y."/>
            <person name="Yuan Z."/>
            <person name="Zhou Y."/>
            <person name="Liu J."/>
            <person name="Tang Z."/>
            <person name="Zhuo Y."/>
            <person name="Zhang Y."/>
            <person name="Yu L."/>
            <person name="Huang J."/>
            <person name="Yang P."/>
            <person name="Peng Q."/>
            <person name="Zhang J."/>
            <person name="Jiang W."/>
            <person name="Zhang Z."/>
            <person name="Lin K."/>
            <person name="Ro D.K."/>
            <person name="Chen X."/>
            <person name="Xiong X."/>
            <person name="Shang Y."/>
            <person name="Huang S."/>
            <person name="Zeng J."/>
        </authorList>
    </citation>
    <scope>NUCLEOTIDE SEQUENCE [LARGE SCALE GENOMIC DNA]</scope>
    <source>
        <strain evidence="3">cv. BLH2017</strain>
        <tissue evidence="2">Root</tissue>
    </source>
</reference>
<feature type="region of interest" description="Disordered" evidence="1">
    <location>
        <begin position="203"/>
        <end position="223"/>
    </location>
</feature>
<comment type="caution">
    <text evidence="2">The sequence shown here is derived from an EMBL/GenBank/DDBJ whole genome shotgun (WGS) entry which is preliminary data.</text>
</comment>
<evidence type="ECO:0000313" key="2">
    <source>
        <dbReference type="EMBL" id="OUZ99921.1"/>
    </source>
</evidence>
<dbReference type="InParanoid" id="A0A200PNY4"/>
<protein>
    <submittedName>
        <fullName evidence="2">Uncharacterized protein</fullName>
    </submittedName>
</protein>
<feature type="compositionally biased region" description="Low complexity" evidence="1">
    <location>
        <begin position="11"/>
        <end position="22"/>
    </location>
</feature>
<name>A0A200PNY4_MACCD</name>
<organism evidence="2 3">
    <name type="scientific">Macleaya cordata</name>
    <name type="common">Five-seeded plume-poppy</name>
    <name type="synonym">Bocconia cordata</name>
    <dbReference type="NCBI Taxonomy" id="56857"/>
    <lineage>
        <taxon>Eukaryota</taxon>
        <taxon>Viridiplantae</taxon>
        <taxon>Streptophyta</taxon>
        <taxon>Embryophyta</taxon>
        <taxon>Tracheophyta</taxon>
        <taxon>Spermatophyta</taxon>
        <taxon>Magnoliopsida</taxon>
        <taxon>Ranunculales</taxon>
        <taxon>Papaveraceae</taxon>
        <taxon>Papaveroideae</taxon>
        <taxon>Macleaya</taxon>
    </lineage>
</organism>
<accession>A0A200PNY4</accession>
<feature type="region of interest" description="Disordered" evidence="1">
    <location>
        <begin position="1"/>
        <end position="47"/>
    </location>
</feature>
<proteinExistence type="predicted"/>
<dbReference type="EMBL" id="MVGT01004386">
    <property type="protein sequence ID" value="OUZ99921.1"/>
    <property type="molecule type" value="Genomic_DNA"/>
</dbReference>
<dbReference type="Proteomes" id="UP000195402">
    <property type="component" value="Unassembled WGS sequence"/>
</dbReference>
<gene>
    <name evidence="2" type="ORF">BVC80_9069g29</name>
</gene>
<evidence type="ECO:0000256" key="1">
    <source>
        <dbReference type="SAM" id="MobiDB-lite"/>
    </source>
</evidence>
<evidence type="ECO:0000313" key="3">
    <source>
        <dbReference type="Proteomes" id="UP000195402"/>
    </source>
</evidence>
<sequence length="223" mass="25216">MDPNRRVSQAEGSSSNGGEINSQMVNPSGSKRKVRENGSSPSSSSSSICFNVEGHHLKIDRLIDLVELLKKRQTHLLTSLEEKFEDFLFSESDCEDDEEDQAGMNLLNIKEKASSSSIPQTMDGLHLKFDWLIKLLELENKKRFSTSSSSSSTITNTVDGIDLKFARLVELIEWEKKKHKRFCNVVSTFLKTKFEDFEIPEYAYESDSDSGEEGEEEQSCVID</sequence>